<feature type="transmembrane region" description="Helical" evidence="1">
    <location>
        <begin position="84"/>
        <end position="108"/>
    </location>
</feature>
<sequence length="282" mass="28740">MSRFAPLEQVALAGQALARTLALLARPATWAPWIVLGAVQLALVVALWHFAHPWLSWALAPFIAGAGGEPLLHYPEVFRVLPALFGRANLVVGALLGPVVIGAATLLFARAFRGEPARAGAALAAAARLAPALVLVQLPFHLLVLGAGAVLGGVAGGGRGLPALIATAGLAAASVVLQSLFLYAAALVALERRGALAALAALPRTWARGFWAALVLGAAGVAALLPFRLLEEQTGLLVERGTPELAVALVVAQIAAGLLVWYALAGSATLVYLGAMAPEDEA</sequence>
<organism evidence="2">
    <name type="scientific">Eiseniibacteriota bacterium</name>
    <dbReference type="NCBI Taxonomy" id="2212470"/>
    <lineage>
        <taxon>Bacteria</taxon>
        <taxon>Candidatus Eiseniibacteriota</taxon>
    </lineage>
</organism>
<keyword evidence="1" id="KW-1133">Transmembrane helix</keyword>
<comment type="caution">
    <text evidence="2">The sequence shown here is derived from an EMBL/GenBank/DDBJ whole genome shotgun (WGS) entry which is preliminary data.</text>
</comment>
<feature type="transmembrane region" description="Helical" evidence="1">
    <location>
        <begin position="163"/>
        <end position="190"/>
    </location>
</feature>
<dbReference type="EMBL" id="DSQF01000012">
    <property type="protein sequence ID" value="HGZ43129.1"/>
    <property type="molecule type" value="Genomic_DNA"/>
</dbReference>
<proteinExistence type="predicted"/>
<dbReference type="AlphaFoldDB" id="A0A832I3X0"/>
<name>A0A832I3X0_UNCEI</name>
<evidence type="ECO:0000313" key="2">
    <source>
        <dbReference type="EMBL" id="HGZ43129.1"/>
    </source>
</evidence>
<feature type="transmembrane region" description="Helical" evidence="1">
    <location>
        <begin position="210"/>
        <end position="230"/>
    </location>
</feature>
<gene>
    <name evidence="2" type="ORF">ENR23_06840</name>
</gene>
<keyword evidence="1" id="KW-0812">Transmembrane</keyword>
<feature type="transmembrane region" description="Helical" evidence="1">
    <location>
        <begin position="129"/>
        <end position="151"/>
    </location>
</feature>
<evidence type="ECO:0000256" key="1">
    <source>
        <dbReference type="SAM" id="Phobius"/>
    </source>
</evidence>
<reference evidence="2" key="1">
    <citation type="journal article" date="2020" name="mSystems">
        <title>Genome- and Community-Level Interaction Insights into Carbon Utilization and Element Cycling Functions of Hydrothermarchaeota in Hydrothermal Sediment.</title>
        <authorList>
            <person name="Zhou Z."/>
            <person name="Liu Y."/>
            <person name="Xu W."/>
            <person name="Pan J."/>
            <person name="Luo Z.H."/>
            <person name="Li M."/>
        </authorList>
    </citation>
    <scope>NUCLEOTIDE SEQUENCE [LARGE SCALE GENOMIC DNA]</scope>
    <source>
        <strain evidence="2">SpSt-381</strain>
    </source>
</reference>
<feature type="transmembrane region" description="Helical" evidence="1">
    <location>
        <begin position="250"/>
        <end position="273"/>
    </location>
</feature>
<accession>A0A832I3X0</accession>
<feature type="transmembrane region" description="Helical" evidence="1">
    <location>
        <begin position="28"/>
        <end position="47"/>
    </location>
</feature>
<keyword evidence="1" id="KW-0472">Membrane</keyword>
<protein>
    <submittedName>
        <fullName evidence="2">Uncharacterized protein</fullName>
    </submittedName>
</protein>